<dbReference type="SMART" id="SM00060">
    <property type="entry name" value="FN3"/>
    <property type="match status" value="2"/>
</dbReference>
<evidence type="ECO:0000313" key="11">
    <source>
        <dbReference type="RefSeq" id="XP_033317478.1"/>
    </source>
</evidence>
<evidence type="ECO:0000256" key="2">
    <source>
        <dbReference type="ARBA" id="ARBA00022692"/>
    </source>
</evidence>
<dbReference type="Gene3D" id="2.60.40.10">
    <property type="entry name" value="Immunoglobulins"/>
    <property type="match status" value="6"/>
</dbReference>
<dbReference type="AlphaFoldDB" id="A0A6P8N8W6"/>
<feature type="transmembrane region" description="Helical" evidence="7">
    <location>
        <begin position="738"/>
        <end position="760"/>
    </location>
</feature>
<dbReference type="InterPro" id="IPR036116">
    <property type="entry name" value="FN3_sf"/>
</dbReference>
<dbReference type="GeneID" id="117215177"/>
<dbReference type="SUPFAM" id="SSF49265">
    <property type="entry name" value="Fibronectin type III"/>
    <property type="match status" value="1"/>
</dbReference>
<dbReference type="Proteomes" id="UP000515164">
    <property type="component" value="Unplaced"/>
</dbReference>
<evidence type="ECO:0000256" key="3">
    <source>
        <dbReference type="ARBA" id="ARBA00022989"/>
    </source>
</evidence>
<evidence type="ECO:0000256" key="7">
    <source>
        <dbReference type="SAM" id="Phobius"/>
    </source>
</evidence>
<feature type="compositionally biased region" description="Basic and acidic residues" evidence="6">
    <location>
        <begin position="768"/>
        <end position="778"/>
    </location>
</feature>
<feature type="compositionally biased region" description="Polar residues" evidence="6">
    <location>
        <begin position="785"/>
        <end position="805"/>
    </location>
</feature>
<dbReference type="Pfam" id="PF08205">
    <property type="entry name" value="C2-set_2"/>
    <property type="match status" value="2"/>
</dbReference>
<dbReference type="PROSITE" id="PS50835">
    <property type="entry name" value="IG_LIKE"/>
    <property type="match status" value="5"/>
</dbReference>
<proteinExistence type="predicted"/>
<evidence type="ECO:0000256" key="4">
    <source>
        <dbReference type="ARBA" id="ARBA00023136"/>
    </source>
</evidence>
<feature type="domain" description="Fibronectin type-III" evidence="9">
    <location>
        <begin position="518"/>
        <end position="618"/>
    </location>
</feature>
<dbReference type="InterPro" id="IPR003599">
    <property type="entry name" value="Ig_sub"/>
</dbReference>
<dbReference type="InterPro" id="IPR036179">
    <property type="entry name" value="Ig-like_dom_sf"/>
</dbReference>
<feature type="domain" description="Ig-like" evidence="8">
    <location>
        <begin position="321"/>
        <end position="413"/>
    </location>
</feature>
<dbReference type="InterPro" id="IPR013106">
    <property type="entry name" value="Ig_V-set"/>
</dbReference>
<dbReference type="SMART" id="SM00408">
    <property type="entry name" value="IGc2"/>
    <property type="match status" value="3"/>
</dbReference>
<keyword evidence="2 7" id="KW-0812">Transmembrane</keyword>
<protein>
    <submittedName>
        <fullName evidence="11">Nephrin-like isoform X3</fullName>
    </submittedName>
</protein>
<dbReference type="InterPro" id="IPR003961">
    <property type="entry name" value="FN3_dom"/>
</dbReference>
<keyword evidence="3 7" id="KW-1133">Transmembrane helix</keyword>
<evidence type="ECO:0000256" key="1">
    <source>
        <dbReference type="ARBA" id="ARBA00004167"/>
    </source>
</evidence>
<dbReference type="InterPro" id="IPR013162">
    <property type="entry name" value="CD80_C2-set"/>
</dbReference>
<reference evidence="11" key="1">
    <citation type="submission" date="2025-08" db="UniProtKB">
        <authorList>
            <consortium name="RefSeq"/>
        </authorList>
    </citation>
    <scope>IDENTIFICATION</scope>
    <source>
        <tissue evidence="11">Muscle</tissue>
    </source>
</reference>
<feature type="region of interest" description="Disordered" evidence="6">
    <location>
        <begin position="768"/>
        <end position="805"/>
    </location>
</feature>
<dbReference type="GO" id="GO:0016020">
    <property type="term" value="C:membrane"/>
    <property type="evidence" value="ECO:0007669"/>
    <property type="project" value="UniProtKB-SubCell"/>
</dbReference>
<keyword evidence="10" id="KW-1185">Reference proteome</keyword>
<dbReference type="Pfam" id="PF07686">
    <property type="entry name" value="V-set"/>
    <property type="match status" value="1"/>
</dbReference>
<evidence type="ECO:0000256" key="5">
    <source>
        <dbReference type="ARBA" id="ARBA00023157"/>
    </source>
</evidence>
<keyword evidence="4 7" id="KW-0472">Membrane</keyword>
<dbReference type="SUPFAM" id="SSF48726">
    <property type="entry name" value="Immunoglobulin"/>
    <property type="match status" value="5"/>
</dbReference>
<dbReference type="Pfam" id="PF00041">
    <property type="entry name" value="fn3"/>
    <property type="match status" value="1"/>
</dbReference>
<accession>A0A6P8N8W6</accession>
<keyword evidence="5" id="KW-1015">Disulfide bond</keyword>
<evidence type="ECO:0000259" key="9">
    <source>
        <dbReference type="PROSITE" id="PS50853"/>
    </source>
</evidence>
<organism evidence="10 11">
    <name type="scientific">Bombus bifarius</name>
    <dbReference type="NCBI Taxonomy" id="103933"/>
    <lineage>
        <taxon>Eukaryota</taxon>
        <taxon>Metazoa</taxon>
        <taxon>Ecdysozoa</taxon>
        <taxon>Arthropoda</taxon>
        <taxon>Hexapoda</taxon>
        <taxon>Insecta</taxon>
        <taxon>Pterygota</taxon>
        <taxon>Neoptera</taxon>
        <taxon>Endopterygota</taxon>
        <taxon>Hymenoptera</taxon>
        <taxon>Apocrita</taxon>
        <taxon>Aculeata</taxon>
        <taxon>Apoidea</taxon>
        <taxon>Anthophila</taxon>
        <taxon>Apidae</taxon>
        <taxon>Bombus</taxon>
        <taxon>Pyrobombus</taxon>
    </lineage>
</organism>
<dbReference type="InterPro" id="IPR007110">
    <property type="entry name" value="Ig-like_dom"/>
</dbReference>
<feature type="domain" description="Ig-like" evidence="8">
    <location>
        <begin position="1"/>
        <end position="110"/>
    </location>
</feature>
<dbReference type="PANTHER" id="PTHR23278:SF30">
    <property type="entry name" value="SIDESTEP VIII, ISOFORM B"/>
    <property type="match status" value="1"/>
</dbReference>
<dbReference type="SMART" id="SM00409">
    <property type="entry name" value="IG"/>
    <property type="match status" value="3"/>
</dbReference>
<dbReference type="InterPro" id="IPR003598">
    <property type="entry name" value="Ig_sub2"/>
</dbReference>
<dbReference type="PANTHER" id="PTHR23278">
    <property type="entry name" value="SIDESTEP PROTEIN"/>
    <property type="match status" value="1"/>
</dbReference>
<dbReference type="Pfam" id="PF13927">
    <property type="entry name" value="Ig_3"/>
    <property type="match status" value="1"/>
</dbReference>
<evidence type="ECO:0000259" key="8">
    <source>
        <dbReference type="PROSITE" id="PS50835"/>
    </source>
</evidence>
<dbReference type="PROSITE" id="PS50853">
    <property type="entry name" value="FN3"/>
    <property type="match status" value="1"/>
</dbReference>
<feature type="domain" description="Ig-like" evidence="8">
    <location>
        <begin position="434"/>
        <end position="493"/>
    </location>
</feature>
<evidence type="ECO:0000256" key="6">
    <source>
        <dbReference type="SAM" id="MobiDB-lite"/>
    </source>
</evidence>
<feature type="domain" description="Ig-like" evidence="8">
    <location>
        <begin position="130"/>
        <end position="215"/>
    </location>
</feature>
<dbReference type="RefSeq" id="XP_033317478.1">
    <property type="nucleotide sequence ID" value="XM_033461587.1"/>
</dbReference>
<feature type="domain" description="Ig-like" evidence="8">
    <location>
        <begin position="222"/>
        <end position="297"/>
    </location>
</feature>
<evidence type="ECO:0000313" key="10">
    <source>
        <dbReference type="Proteomes" id="UP000515164"/>
    </source>
</evidence>
<name>A0A6P8N8W6_9HYME</name>
<dbReference type="CDD" id="cd00063">
    <property type="entry name" value="FN3"/>
    <property type="match status" value="1"/>
</dbReference>
<sequence length="968" mass="106965">MIDAEAVAGGTAQLPCDVEPPVPGDKLHLVIWYKEEADAPIYSFDTRTQSTLEQGKHWQDISLDKRAFFKYSEKPAKLILESVRESDAAVYRCRVDFKQSPTRNSKVNLTVIIPPEQLSILDESGRSHIPYYVLGPYSEGASLNITCVAAGGRPQPRVTWWQENALLDDTYETVGTKRVRNVLRLEKLGREHLGAILTCQASNNNMVTPISSSVTLNMNLKPLWVRMQGENRPFSAGTTYEIGCEIVGARPNPKITWSKGSLMLRNARQTMSPDSNVTTSILTFVPTIEDAGKFLSCHGSVPDIPDSEMEDGWKLDIHHEPVVMLELGSNLNLSAIREGIDVYFECNIKSNPWVYKVSWRHNGNPLYHNPATGTIISNQSLVLQSVTRSRAGIYTCIGSNQEGDGESNPLNLDIKFTPVCHHGQVKVFGVARQETTRIPCELEANPPEVTFTWKFNNTMEAIDIPQAHVTSERTRSTASYTPMTELDYGTLLCWGINDQGTQLEPCVYHIVPAGHPDTPHNCSLLNQTTDSLYVECTEGFDGGLPQKFTIQVDREVGTSSTSSKPSTTVYNQTSKVPSFSVSNLEPGTTYDVHIYASNSKGRSEMVHFRATTLNLPERRTAGERLAQPPPPENCTIREESRTTVRVSCAESEYIDPRTATYVLQVFDADTRRLLASATSMTPSMLEITDLPAERSYSGLVLSLRIMTEHAMSDATVLHSPHFVQEALTPVMLSLSGPLLGAVVGATAGLLLVIFVIVLAVRLRYRPRTQEDKDSHDDGGMANLAASGTGSSSPRDKSSTLPLNSDSIESFEKDPDIIPHANENSYAELCKGTSPRYVLHQQRTDASTFTNTSNGSELTYAELSLRNRRIPPNCYQPVQVSNIQRPQLLAMSTLTRRQPIQEPTIYAQVASHSKPIYVPPPHPYMSRTNDETTVETPLIGHDNKITTISQSGTSIWRTDTPPASNAPTT</sequence>
<comment type="subcellular location">
    <subcellularLocation>
        <location evidence="1">Membrane</location>
        <topology evidence="1">Single-pass membrane protein</topology>
    </subcellularLocation>
</comment>
<gene>
    <name evidence="11" type="primary">LOC117215177</name>
</gene>
<dbReference type="InterPro" id="IPR013783">
    <property type="entry name" value="Ig-like_fold"/>
</dbReference>